<keyword evidence="3" id="KW-1185">Reference proteome</keyword>
<proteinExistence type="predicted"/>
<protein>
    <submittedName>
        <fullName evidence="2">Uncharacterized protein</fullName>
    </submittedName>
</protein>
<sequence length="58" mass="6557">MLQYIALYISFIMAVFLFIYAYFEGIKIADSDDKVYGGTFILTTVSAFIFSALTFAFS</sequence>
<dbReference type="EMBL" id="CP137640">
    <property type="protein sequence ID" value="WVX80282.1"/>
    <property type="molecule type" value="Genomic_DNA"/>
</dbReference>
<accession>A0ABZ2C9B5</accession>
<evidence type="ECO:0000313" key="3">
    <source>
        <dbReference type="Proteomes" id="UP001357223"/>
    </source>
</evidence>
<reference evidence="2 3" key="1">
    <citation type="submission" date="2023-10" db="EMBL/GenBank/DDBJ databases">
        <title>Niallia locisalis sp.nov. isolated from a salt pond sample.</title>
        <authorList>
            <person name="Li X.-J."/>
            <person name="Dong L."/>
        </authorList>
    </citation>
    <scope>NUCLEOTIDE SEQUENCE [LARGE SCALE GENOMIC DNA]</scope>
    <source>
        <strain evidence="2 3">DSM 29761</strain>
    </source>
</reference>
<feature type="transmembrane region" description="Helical" evidence="1">
    <location>
        <begin position="35"/>
        <end position="57"/>
    </location>
</feature>
<evidence type="ECO:0000313" key="2">
    <source>
        <dbReference type="EMBL" id="WVX80282.1"/>
    </source>
</evidence>
<organism evidence="2 3">
    <name type="scientific">Niallia oryzisoli</name>
    <dbReference type="NCBI Taxonomy" id="1737571"/>
    <lineage>
        <taxon>Bacteria</taxon>
        <taxon>Bacillati</taxon>
        <taxon>Bacillota</taxon>
        <taxon>Bacilli</taxon>
        <taxon>Bacillales</taxon>
        <taxon>Bacillaceae</taxon>
        <taxon>Niallia</taxon>
    </lineage>
</organism>
<evidence type="ECO:0000256" key="1">
    <source>
        <dbReference type="SAM" id="Phobius"/>
    </source>
</evidence>
<gene>
    <name evidence="2" type="ORF">R4Z09_23945</name>
</gene>
<dbReference type="Proteomes" id="UP001357223">
    <property type="component" value="Chromosome"/>
</dbReference>
<keyword evidence="1" id="KW-1133">Transmembrane helix</keyword>
<name>A0ABZ2C9B5_9BACI</name>
<feature type="transmembrane region" description="Helical" evidence="1">
    <location>
        <begin position="6"/>
        <end position="23"/>
    </location>
</feature>
<dbReference type="RefSeq" id="WP_338449211.1">
    <property type="nucleotide sequence ID" value="NZ_CP137640.1"/>
</dbReference>
<keyword evidence="1" id="KW-0812">Transmembrane</keyword>
<keyword evidence="1" id="KW-0472">Membrane</keyword>